<dbReference type="RefSeq" id="WP_248666899.1">
    <property type="nucleotide sequence ID" value="NZ_JALPRX010000038.1"/>
</dbReference>
<dbReference type="Pfam" id="PF11379">
    <property type="entry name" value="DUF3182"/>
    <property type="match status" value="1"/>
</dbReference>
<name>A0A9X1Y7T8_9PROT</name>
<keyword evidence="2" id="KW-1185">Reference proteome</keyword>
<proteinExistence type="predicted"/>
<evidence type="ECO:0000313" key="2">
    <source>
        <dbReference type="Proteomes" id="UP001139516"/>
    </source>
</evidence>
<protein>
    <submittedName>
        <fullName evidence="1">DUF3182 family protein</fullName>
    </submittedName>
</protein>
<accession>A0A9X1Y7T8</accession>
<organism evidence="1 2">
    <name type="scientific">Roseomonas acroporae</name>
    <dbReference type="NCBI Taxonomy" id="2937791"/>
    <lineage>
        <taxon>Bacteria</taxon>
        <taxon>Pseudomonadati</taxon>
        <taxon>Pseudomonadota</taxon>
        <taxon>Alphaproteobacteria</taxon>
        <taxon>Acetobacterales</taxon>
        <taxon>Roseomonadaceae</taxon>
        <taxon>Roseomonas</taxon>
    </lineage>
</organism>
<reference evidence="1" key="1">
    <citation type="submission" date="2022-04" db="EMBL/GenBank/DDBJ databases">
        <title>Roseomonas acroporae sp. nov., isolated from coral Acropora digitifera.</title>
        <authorList>
            <person name="Sun H."/>
        </authorList>
    </citation>
    <scope>NUCLEOTIDE SEQUENCE</scope>
    <source>
        <strain evidence="1">NAR14</strain>
    </source>
</reference>
<dbReference type="Proteomes" id="UP001139516">
    <property type="component" value="Unassembled WGS sequence"/>
</dbReference>
<sequence>MGAAGTATARAGGTVLVHALDPRHYARAHEQASRAGIARQLAALKGFGFGGALDLDASPAGPTYLVPSDTVIGAAAAARLGLAGPHDLFGGVAPCAVAATKAITHPLVAGSAAAPPGWSHEFPERVRQAVHPGWSAFDLGDARLAGRRLLEGGPMRLKEVRATGGLGQVVLTGPDGLDAVLARLDPESIARDGLVFEPNLDDVTTYSVGQVRVDDLVCSYVGTQRLTRNNEGAEVYGGSRLFCVCGEFDALLGQVSSPALRVAVAQARLYDEAAAACFPGLILSRRNYDVLGGRDAAGRWRSGVLEQSWRIGGASGAEVAALAAFRAALLAGDAPPVVRAATVEVYGAAGEPPPGATVYFHGLDPAVGFVSKYATVEAHGNAR</sequence>
<dbReference type="InterPro" id="IPR021519">
    <property type="entry name" value="DUF3182"/>
</dbReference>
<evidence type="ECO:0000313" key="1">
    <source>
        <dbReference type="EMBL" id="MCK8784778.1"/>
    </source>
</evidence>
<dbReference type="EMBL" id="JALPRX010000038">
    <property type="protein sequence ID" value="MCK8784778.1"/>
    <property type="molecule type" value="Genomic_DNA"/>
</dbReference>
<dbReference type="SUPFAM" id="SSF56059">
    <property type="entry name" value="Glutathione synthetase ATP-binding domain-like"/>
    <property type="match status" value="1"/>
</dbReference>
<dbReference type="AlphaFoldDB" id="A0A9X1Y7T8"/>
<gene>
    <name evidence="1" type="ORF">M0638_10325</name>
</gene>
<comment type="caution">
    <text evidence="1">The sequence shown here is derived from an EMBL/GenBank/DDBJ whole genome shotgun (WGS) entry which is preliminary data.</text>
</comment>